<reference evidence="1 2" key="1">
    <citation type="journal article" date="2023" name="Mol. Biol. Evol.">
        <title>Genomics of Secondarily Temperate Adaptation in the Only Non-Antarctic Icefish.</title>
        <authorList>
            <person name="Rivera-Colon A.G."/>
            <person name="Rayamajhi N."/>
            <person name="Minhas B.F."/>
            <person name="Madrigal G."/>
            <person name="Bilyk K.T."/>
            <person name="Yoon V."/>
            <person name="Hune M."/>
            <person name="Gregory S."/>
            <person name="Cheng C.H.C."/>
            <person name="Catchen J.M."/>
        </authorList>
    </citation>
    <scope>NUCLEOTIDE SEQUENCE [LARGE SCALE GENOMIC DNA]</scope>
    <source>
        <strain evidence="1">JC2023a</strain>
    </source>
</reference>
<name>A0AAN8H3W3_9TELE</name>
<evidence type="ECO:0000313" key="2">
    <source>
        <dbReference type="Proteomes" id="UP001335648"/>
    </source>
</evidence>
<accession>A0AAN8H3W3</accession>
<sequence length="73" mass="7778">MHIPPPEYRELPIVDTFSQRSRSSERVQTEALYKAVSSVSACPFSRLAAGACSCSGNTSAVTSSRCPHTASAM</sequence>
<dbReference type="EMBL" id="JAULUE010002052">
    <property type="protein sequence ID" value="KAK5898659.1"/>
    <property type="molecule type" value="Genomic_DNA"/>
</dbReference>
<evidence type="ECO:0000313" key="1">
    <source>
        <dbReference type="EMBL" id="KAK5898659.1"/>
    </source>
</evidence>
<dbReference type="Proteomes" id="UP001335648">
    <property type="component" value="Unassembled WGS sequence"/>
</dbReference>
<organism evidence="1 2">
    <name type="scientific">Champsocephalus esox</name>
    <name type="common">pike icefish</name>
    <dbReference type="NCBI Taxonomy" id="159716"/>
    <lineage>
        <taxon>Eukaryota</taxon>
        <taxon>Metazoa</taxon>
        <taxon>Chordata</taxon>
        <taxon>Craniata</taxon>
        <taxon>Vertebrata</taxon>
        <taxon>Euteleostomi</taxon>
        <taxon>Actinopterygii</taxon>
        <taxon>Neopterygii</taxon>
        <taxon>Teleostei</taxon>
        <taxon>Neoteleostei</taxon>
        <taxon>Acanthomorphata</taxon>
        <taxon>Eupercaria</taxon>
        <taxon>Perciformes</taxon>
        <taxon>Notothenioidei</taxon>
        <taxon>Channichthyidae</taxon>
        <taxon>Champsocephalus</taxon>
    </lineage>
</organism>
<keyword evidence="2" id="KW-1185">Reference proteome</keyword>
<dbReference type="AlphaFoldDB" id="A0AAN8H3W3"/>
<comment type="caution">
    <text evidence="1">The sequence shown here is derived from an EMBL/GenBank/DDBJ whole genome shotgun (WGS) entry which is preliminary data.</text>
</comment>
<proteinExistence type="predicted"/>
<protein>
    <submittedName>
        <fullName evidence="1">Uncharacterized protein</fullName>
    </submittedName>
</protein>
<gene>
    <name evidence="1" type="ORF">CesoFtcFv8_008215</name>
</gene>